<keyword evidence="7 8" id="KW-0464">Manganese</keyword>
<evidence type="ECO:0000256" key="2">
    <source>
        <dbReference type="ARBA" id="ARBA00022475"/>
    </source>
</evidence>
<feature type="transmembrane region" description="Helical" evidence="8">
    <location>
        <begin position="64"/>
        <end position="86"/>
    </location>
</feature>
<comment type="subcellular location">
    <subcellularLocation>
        <location evidence="8">Cell membrane</location>
        <topology evidence="8">Multi-pass membrane protein</topology>
    </subcellularLocation>
</comment>
<dbReference type="Proteomes" id="UP000264002">
    <property type="component" value="Unassembled WGS sequence"/>
</dbReference>
<dbReference type="PANTHER" id="PTHR35529">
    <property type="entry name" value="MANGANESE EFFLUX PUMP MNTP-RELATED"/>
    <property type="match status" value="1"/>
</dbReference>
<keyword evidence="1 8" id="KW-0813">Transport</keyword>
<dbReference type="GO" id="GO:0005384">
    <property type="term" value="F:manganese ion transmembrane transporter activity"/>
    <property type="evidence" value="ECO:0007669"/>
    <property type="project" value="UniProtKB-UniRule"/>
</dbReference>
<dbReference type="Pfam" id="PF02659">
    <property type="entry name" value="Mntp"/>
    <property type="match status" value="1"/>
</dbReference>
<dbReference type="PANTHER" id="PTHR35529:SF1">
    <property type="entry name" value="MANGANESE EFFLUX PUMP MNTP-RELATED"/>
    <property type="match status" value="1"/>
</dbReference>
<dbReference type="InterPro" id="IPR003810">
    <property type="entry name" value="Mntp/YtaF"/>
</dbReference>
<keyword evidence="4 8" id="KW-1133">Transmembrane helix</keyword>
<sequence>MGIIELLMLSVGLAMDAFAVSLCKGLRMRRINWAQGTLIAFSFGVFQAGMPLIGWSLGHQFERFIAPVDHWIAFILLGVIGAKMLYDSITEDPTCPVETVERLNLKELLLLSIATSIDALVVGITLAFLNTNIILSISLIGIVTFILSLLAVIIGNHFGNRLQSKAGILGGIVLILIGGKILFSHLGIIGF</sequence>
<keyword evidence="3 8" id="KW-0812">Transmembrane</keyword>
<comment type="similarity">
    <text evidence="8">Belongs to the MntP (TC 9.B.29) family.</text>
</comment>
<evidence type="ECO:0000256" key="1">
    <source>
        <dbReference type="ARBA" id="ARBA00022448"/>
    </source>
</evidence>
<reference evidence="9 10" key="2">
    <citation type="submission" date="2018-09" db="EMBL/GenBank/DDBJ databases">
        <title>Genome of Sphaerochaeta halotolerans strain 4-11.</title>
        <authorList>
            <person name="Nazina T.N."/>
            <person name="Sokolova D.S."/>
        </authorList>
    </citation>
    <scope>NUCLEOTIDE SEQUENCE [LARGE SCALE GENOMIC DNA]</scope>
    <source>
        <strain evidence="9 10">4-11</strain>
    </source>
</reference>
<protein>
    <recommendedName>
        <fullName evidence="8">Putative manganese efflux pump MntP</fullName>
    </recommendedName>
</protein>
<dbReference type="AlphaFoldDB" id="A0A372MGB9"/>
<dbReference type="HAMAP" id="MF_01521">
    <property type="entry name" value="MntP_pump"/>
    <property type="match status" value="1"/>
</dbReference>
<feature type="transmembrane region" description="Helical" evidence="8">
    <location>
        <begin position="133"/>
        <end position="154"/>
    </location>
</feature>
<dbReference type="EMBL" id="QUWK01000007">
    <property type="protein sequence ID" value="RFU94802.1"/>
    <property type="molecule type" value="Genomic_DNA"/>
</dbReference>
<evidence type="ECO:0000313" key="10">
    <source>
        <dbReference type="Proteomes" id="UP000264002"/>
    </source>
</evidence>
<keyword evidence="5 8" id="KW-0406">Ion transport</keyword>
<keyword evidence="6 8" id="KW-0472">Membrane</keyword>
<evidence type="ECO:0000313" key="9">
    <source>
        <dbReference type="EMBL" id="RFU94802.1"/>
    </source>
</evidence>
<keyword evidence="2 8" id="KW-1003">Cell membrane</keyword>
<evidence type="ECO:0000256" key="4">
    <source>
        <dbReference type="ARBA" id="ARBA00022989"/>
    </source>
</evidence>
<evidence type="ECO:0000256" key="5">
    <source>
        <dbReference type="ARBA" id="ARBA00023065"/>
    </source>
</evidence>
<gene>
    <name evidence="8" type="primary">mntP</name>
    <name evidence="9" type="ORF">DYP60_08085</name>
</gene>
<feature type="transmembrane region" description="Helical" evidence="8">
    <location>
        <begin position="107"/>
        <end position="127"/>
    </location>
</feature>
<feature type="transmembrane region" description="Helical" evidence="8">
    <location>
        <begin position="38"/>
        <end position="58"/>
    </location>
</feature>
<dbReference type="GO" id="GO:0005886">
    <property type="term" value="C:plasma membrane"/>
    <property type="evidence" value="ECO:0007669"/>
    <property type="project" value="UniProtKB-SubCell"/>
</dbReference>
<accession>A0A372MGB9</accession>
<reference evidence="10" key="1">
    <citation type="submission" date="2018-08" db="EMBL/GenBank/DDBJ databases">
        <authorList>
            <person name="Grouzdev D.S."/>
            <person name="Krutkina M.S."/>
        </authorList>
    </citation>
    <scope>NUCLEOTIDE SEQUENCE [LARGE SCALE GENOMIC DNA]</scope>
    <source>
        <strain evidence="10">4-11</strain>
    </source>
</reference>
<organism evidence="9 10">
    <name type="scientific">Sphaerochaeta halotolerans</name>
    <dbReference type="NCBI Taxonomy" id="2293840"/>
    <lineage>
        <taxon>Bacteria</taxon>
        <taxon>Pseudomonadati</taxon>
        <taxon>Spirochaetota</taxon>
        <taxon>Spirochaetia</taxon>
        <taxon>Spirochaetales</taxon>
        <taxon>Sphaerochaetaceae</taxon>
        <taxon>Sphaerochaeta</taxon>
    </lineage>
</organism>
<feature type="transmembrane region" description="Helical" evidence="8">
    <location>
        <begin position="166"/>
        <end position="189"/>
    </location>
</feature>
<keyword evidence="10" id="KW-1185">Reference proteome</keyword>
<comment type="function">
    <text evidence="8">Probably functions as a manganese efflux pump.</text>
</comment>
<feature type="transmembrane region" description="Helical" evidence="8">
    <location>
        <begin position="6"/>
        <end position="26"/>
    </location>
</feature>
<evidence type="ECO:0000256" key="3">
    <source>
        <dbReference type="ARBA" id="ARBA00022692"/>
    </source>
</evidence>
<name>A0A372MGB9_9SPIR</name>
<proteinExistence type="inferred from homology"/>
<dbReference type="RefSeq" id="WP_117330498.1">
    <property type="nucleotide sequence ID" value="NZ_QUWK01000007.1"/>
</dbReference>
<evidence type="ECO:0000256" key="8">
    <source>
        <dbReference type="HAMAP-Rule" id="MF_01521"/>
    </source>
</evidence>
<comment type="caution">
    <text evidence="9">The sequence shown here is derived from an EMBL/GenBank/DDBJ whole genome shotgun (WGS) entry which is preliminary data.</text>
</comment>
<evidence type="ECO:0000256" key="6">
    <source>
        <dbReference type="ARBA" id="ARBA00023136"/>
    </source>
</evidence>
<dbReference type="InterPro" id="IPR022929">
    <property type="entry name" value="Put_MntP"/>
</dbReference>
<dbReference type="OrthoDB" id="9811590at2"/>
<evidence type="ECO:0000256" key="7">
    <source>
        <dbReference type="ARBA" id="ARBA00023211"/>
    </source>
</evidence>